<keyword evidence="2" id="KW-1185">Reference proteome</keyword>
<accession>A0A1R2B3Y4</accession>
<evidence type="ECO:0000313" key="2">
    <source>
        <dbReference type="Proteomes" id="UP000187209"/>
    </source>
</evidence>
<dbReference type="Proteomes" id="UP000187209">
    <property type="component" value="Unassembled WGS sequence"/>
</dbReference>
<sequence length="199" mass="22044">MAHEALVAQSEAAYGRGSKYLTQTDGFNVVSEDHEVTFSVLLNDTEHVAKFTGAVNKTPEFTMKFIAGNMAALRAAHMTFNKGTEYVASFPDNSHVVKEVNEYPDLGEITFYKYFHRLPTNDDSVTLVGTVADLPEYPKGHSWLNFLIVRVEAHEGGSKFTIVNAPETTLQLPEDKKRAIAAEIKKFFVGVVTDIRNAA</sequence>
<name>A0A1R2B3Y4_9CILI</name>
<reference evidence="1 2" key="1">
    <citation type="submission" date="2016-11" db="EMBL/GenBank/DDBJ databases">
        <title>The macronuclear genome of Stentor coeruleus: a giant cell with tiny introns.</title>
        <authorList>
            <person name="Slabodnick M."/>
            <person name="Ruby J.G."/>
            <person name="Reiff S.B."/>
            <person name="Swart E.C."/>
            <person name="Gosai S."/>
            <person name="Prabakaran S."/>
            <person name="Witkowska E."/>
            <person name="Larue G.E."/>
            <person name="Fisher S."/>
            <person name="Freeman R.M."/>
            <person name="Gunawardena J."/>
            <person name="Chu W."/>
            <person name="Stover N.A."/>
            <person name="Gregory B.D."/>
            <person name="Nowacki M."/>
            <person name="Derisi J."/>
            <person name="Roy S.W."/>
            <person name="Marshall W.F."/>
            <person name="Sood P."/>
        </authorList>
    </citation>
    <scope>NUCLEOTIDE SEQUENCE [LARGE SCALE GENOMIC DNA]</scope>
    <source>
        <strain evidence="1">WM001</strain>
    </source>
</reference>
<gene>
    <name evidence="1" type="ORF">SteCoe_30280</name>
</gene>
<evidence type="ECO:0008006" key="3">
    <source>
        <dbReference type="Google" id="ProtNLM"/>
    </source>
</evidence>
<proteinExistence type="predicted"/>
<evidence type="ECO:0000313" key="1">
    <source>
        <dbReference type="EMBL" id="OMJ71498.1"/>
    </source>
</evidence>
<comment type="caution">
    <text evidence="1">The sequence shown here is derived from an EMBL/GenBank/DDBJ whole genome shotgun (WGS) entry which is preliminary data.</text>
</comment>
<dbReference type="AlphaFoldDB" id="A0A1R2B3Y4"/>
<protein>
    <recommendedName>
        <fullName evidence="3">START domain-containing protein</fullName>
    </recommendedName>
</protein>
<organism evidence="1 2">
    <name type="scientific">Stentor coeruleus</name>
    <dbReference type="NCBI Taxonomy" id="5963"/>
    <lineage>
        <taxon>Eukaryota</taxon>
        <taxon>Sar</taxon>
        <taxon>Alveolata</taxon>
        <taxon>Ciliophora</taxon>
        <taxon>Postciliodesmatophora</taxon>
        <taxon>Heterotrichea</taxon>
        <taxon>Heterotrichida</taxon>
        <taxon>Stentoridae</taxon>
        <taxon>Stentor</taxon>
    </lineage>
</organism>
<dbReference type="EMBL" id="MPUH01000984">
    <property type="protein sequence ID" value="OMJ71498.1"/>
    <property type="molecule type" value="Genomic_DNA"/>
</dbReference>